<evidence type="ECO:0000256" key="4">
    <source>
        <dbReference type="SAM" id="MobiDB-lite"/>
    </source>
</evidence>
<dbReference type="Proteomes" id="UP000077202">
    <property type="component" value="Unassembled WGS sequence"/>
</dbReference>
<feature type="compositionally biased region" description="Basic and acidic residues" evidence="4">
    <location>
        <begin position="111"/>
        <end position="121"/>
    </location>
</feature>
<dbReference type="GO" id="GO:0001682">
    <property type="term" value="P:tRNA 5'-leader removal"/>
    <property type="evidence" value="ECO:0007669"/>
    <property type="project" value="InterPro"/>
</dbReference>
<dbReference type="PANTHER" id="PTHR22731">
    <property type="entry name" value="RIBONUCLEASES P/MRP PROTEIN SUBUNIT POP1"/>
    <property type="match status" value="1"/>
</dbReference>
<reference evidence="11" key="3">
    <citation type="journal article" date="2020" name="Curr. Biol.">
        <title>Chromatin organization in early land plants reveals an ancestral association between H3K27me3, transposons, and constitutive heterochromatin.</title>
        <authorList>
            <person name="Montgomery S.A."/>
            <person name="Tanizawa Y."/>
            <person name="Galik B."/>
            <person name="Wang N."/>
            <person name="Ito T."/>
            <person name="Mochizuki T."/>
            <person name="Akimcheva S."/>
            <person name="Bowman J.L."/>
            <person name="Cognat V."/>
            <person name="Marechal-Drouard L."/>
            <person name="Ekker H."/>
            <person name="Hong S.F."/>
            <person name="Kohchi T."/>
            <person name="Lin S.S."/>
            <person name="Liu L.D."/>
            <person name="Nakamura Y."/>
            <person name="Valeeva L.R."/>
            <person name="Shakirov E.V."/>
            <person name="Shippen D.E."/>
            <person name="Wei W.L."/>
            <person name="Yagura M."/>
            <person name="Yamaoka S."/>
            <person name="Yamato K.T."/>
            <person name="Liu C."/>
            <person name="Berger F."/>
        </authorList>
    </citation>
    <scope>NUCLEOTIDE SEQUENCE [LARGE SCALE GENOMIC DNA]</scope>
    <source>
        <strain evidence="11">Tak-1</strain>
    </source>
</reference>
<evidence type="ECO:0000313" key="8">
    <source>
        <dbReference type="EMBL" id="BBN05908.1"/>
    </source>
</evidence>
<dbReference type="Pfam" id="PF08170">
    <property type="entry name" value="POPLD"/>
    <property type="match status" value="1"/>
</dbReference>
<evidence type="ECO:0000313" key="11">
    <source>
        <dbReference type="Proteomes" id="UP001162541"/>
    </source>
</evidence>
<feature type="region of interest" description="Disordered" evidence="4">
    <location>
        <begin position="74"/>
        <end position="127"/>
    </location>
</feature>
<dbReference type="InterPro" id="IPR012590">
    <property type="entry name" value="POPLD_dom"/>
</dbReference>
<reference evidence="9 10" key="1">
    <citation type="submission" date="2016-03" db="EMBL/GenBank/DDBJ databases">
        <title>Mechanisms controlling the formation of the plant cell surface in tip-growing cells are functionally conserved among land plants.</title>
        <authorList>
            <person name="Honkanen S."/>
            <person name="Jones V.A."/>
            <person name="Morieri G."/>
            <person name="Champion C."/>
            <person name="Hetherington A.J."/>
            <person name="Kelly S."/>
            <person name="Saint-Marcoux D."/>
            <person name="Proust H."/>
            <person name="Prescott H."/>
            <person name="Dolan L."/>
        </authorList>
    </citation>
    <scope>NUCLEOTIDE SEQUENCE [LARGE SCALE GENOMIC DNA]</scope>
    <source>
        <strain evidence="10">cv. Tak-1 and cv. Tak-2</strain>
        <tissue evidence="9">Whole gametophyte</tissue>
    </source>
</reference>
<evidence type="ECO:0000259" key="5">
    <source>
        <dbReference type="Pfam" id="PF06978"/>
    </source>
</evidence>
<sequence length="1103" mass="120929">MDAGAEKHVGPPRTIEIYNFAAARSAEVQSLFEAVKDRVEISGGDASSFSQARHLRRRTTSHLRRLPYWLQNERKKHRGLVPRERKRSKNDDSPVAAAAAAAAAVGPDTGASEKRKADRPPPCRRVRRRMEFQRIRQGEDVVGNDGTRRLGTHVWHAKRFSMTKCWGYSLAEGLPGRGRGSRSVLKWVKEAAVLHDASYYGLIELQGSSDLIARCLQNTVEPPIWSPSPTSNVKLAEAEGLIQGKAMLYHYGRAPYDAISPISFLWRTPTSRLDAGRVRSDESPADVNPVEERQLWIWVHPGAHEAALKCLSRTCEEQAKKNEISPVKCRSRRSEFARLEIMGMKATEVIRKVIHPTCREVRLPHSKTTSRPSGHEGVTSGEFETPLNQTYFSKAEFLPSSAVLALNVLDPRRTPLSSPSIVKAEESAVDTGMHSKRIEDNQSLSLATGDGVGNSQEGRTRGEASEGIQGMAVEDEEDAIKTSWWRLLEEGSSREVTDSRHLWNLPLGGKSARLAPMSEKKLCEKRKAERRKFLLNAEGNSSNLDATDKTSTIDVCPVLLLKSSTSMFGACGWTIILPIKWVHAFWIPLVFGGGHVIGLRERHWVATNAGIPSFPHDFPDCSTYAQLLTADVAALSEANKKRPPAKRAPSFLMSPLQVMTMRLFEDSTQASSALDTNEAVRTCTDSGRDMSHFVHDEKSQQMSGPLASDDCTQIAEGAQGACSEVVEVDRSAPDSGSIVVTMSTEMHPQLEGELSTERQNGDARASSGPFESPAEVPNTYHASNPDGVVVSTALVSDSVLSNPHGDTVEGSATDAAASIDGKTVDVSNTSDTERGCGECEVVATEDTIMSDGICETEGEKVGAAESNSDRGEKNSHFFFVARTQDALLESLKKSGSEPLLFLHREITSRGTDDLQQESLSASASLSGDNKLCYVRVLVSVPRKGVLEEGAVICLPFAEDSDAFVRFKHWQGPDTVQPKDAKRKKKCKGKGKGKIEESVNASHGTKEELKDSYEKAEAFCEAWSNNRRCIGLITSSAPRGSTGPCLGICDVGALLKLRAFQNLLKKRWDRTEIFVLAGNKYSTKLRPALISLHMEKAENDLDWM</sequence>
<organism evidence="9 10">
    <name type="scientific">Marchantia polymorpha subsp. ruderalis</name>
    <dbReference type="NCBI Taxonomy" id="1480154"/>
    <lineage>
        <taxon>Eukaryota</taxon>
        <taxon>Viridiplantae</taxon>
        <taxon>Streptophyta</taxon>
        <taxon>Embryophyta</taxon>
        <taxon>Marchantiophyta</taxon>
        <taxon>Marchantiopsida</taxon>
        <taxon>Marchantiidae</taxon>
        <taxon>Marchantiales</taxon>
        <taxon>Marchantiaceae</taxon>
        <taxon>Marchantia</taxon>
    </lineage>
</organism>
<dbReference type="InterPro" id="IPR009723">
    <property type="entry name" value="Pop1_N"/>
</dbReference>
<feature type="compositionally biased region" description="Basic residues" evidence="4">
    <location>
        <begin position="74"/>
        <end position="88"/>
    </location>
</feature>
<evidence type="ECO:0000313" key="9">
    <source>
        <dbReference type="EMBL" id="OAE24458.1"/>
    </source>
</evidence>
<feature type="domain" description="POPLD" evidence="6">
    <location>
        <begin position="572"/>
        <end position="648"/>
    </location>
</feature>
<dbReference type="AlphaFoldDB" id="A0A176VUH4"/>
<dbReference type="Pfam" id="PF06978">
    <property type="entry name" value="POP1_N"/>
    <property type="match status" value="1"/>
</dbReference>
<feature type="domain" description="POP1 C-terminal" evidence="7">
    <location>
        <begin position="932"/>
        <end position="1091"/>
    </location>
</feature>
<accession>A0A176VUH4</accession>
<dbReference type="EMBL" id="AP019868">
    <property type="protein sequence ID" value="BBN05908.1"/>
    <property type="molecule type" value="Genomic_DNA"/>
</dbReference>
<keyword evidence="2" id="KW-0819">tRNA processing</keyword>
<dbReference type="GO" id="GO:0005655">
    <property type="term" value="C:nucleolar ribonuclease P complex"/>
    <property type="evidence" value="ECO:0007669"/>
    <property type="project" value="InterPro"/>
</dbReference>
<feature type="region of interest" description="Disordered" evidence="4">
    <location>
        <begin position="744"/>
        <end position="785"/>
    </location>
</feature>
<dbReference type="Pfam" id="PF22770">
    <property type="entry name" value="POP1_C"/>
    <property type="match status" value="1"/>
</dbReference>
<gene>
    <name evidence="9" type="ORF">AXG93_1615s1110</name>
    <name evidence="8" type="ORF">Mp_3g16910</name>
</gene>
<dbReference type="SUPFAM" id="SSF103025">
    <property type="entry name" value="Folate-binding domain"/>
    <property type="match status" value="1"/>
</dbReference>
<dbReference type="PANTHER" id="PTHR22731:SF3">
    <property type="entry name" value="RIBONUCLEASES P_MRP PROTEIN SUBUNIT POP1"/>
    <property type="match status" value="1"/>
</dbReference>
<name>A0A176VUH4_MARPO</name>
<evidence type="ECO:0000259" key="7">
    <source>
        <dbReference type="Pfam" id="PF22770"/>
    </source>
</evidence>
<evidence type="ECO:0008006" key="12">
    <source>
        <dbReference type="Google" id="ProtNLM"/>
    </source>
</evidence>
<dbReference type="InterPro" id="IPR039182">
    <property type="entry name" value="Pop1"/>
</dbReference>
<feature type="domain" description="Pop1 N-terminal" evidence="5">
    <location>
        <begin position="20"/>
        <end position="207"/>
    </location>
</feature>
<dbReference type="InterPro" id="IPR055079">
    <property type="entry name" value="POP1_C"/>
</dbReference>
<keyword evidence="3" id="KW-0539">Nucleus</keyword>
<evidence type="ECO:0000313" key="10">
    <source>
        <dbReference type="Proteomes" id="UP000077202"/>
    </source>
</evidence>
<protein>
    <recommendedName>
        <fullName evidence="12">POPLD domain-containing protein</fullName>
    </recommendedName>
</protein>
<evidence type="ECO:0000256" key="2">
    <source>
        <dbReference type="ARBA" id="ARBA00022694"/>
    </source>
</evidence>
<proteinExistence type="predicted"/>
<dbReference type="EMBL" id="LVLJ01002594">
    <property type="protein sequence ID" value="OAE24458.1"/>
    <property type="molecule type" value="Genomic_DNA"/>
</dbReference>
<keyword evidence="10" id="KW-1185">Reference proteome</keyword>
<dbReference type="GO" id="GO:0000172">
    <property type="term" value="C:ribonuclease MRP complex"/>
    <property type="evidence" value="ECO:0007669"/>
    <property type="project" value="InterPro"/>
</dbReference>
<comment type="subcellular location">
    <subcellularLocation>
        <location evidence="1">Nucleus</location>
    </subcellularLocation>
</comment>
<evidence type="ECO:0000256" key="3">
    <source>
        <dbReference type="ARBA" id="ARBA00023242"/>
    </source>
</evidence>
<evidence type="ECO:0000256" key="1">
    <source>
        <dbReference type="ARBA" id="ARBA00004123"/>
    </source>
</evidence>
<reference evidence="8" key="2">
    <citation type="journal article" date="2019" name="Curr. Biol.">
        <title>Chromatin organization in early land plants reveals an ancestral association between H3K27me3, transposons, and constitutive heterochromatin.</title>
        <authorList>
            <person name="Montgomery S.A."/>
            <person name="Tanizawa Y."/>
            <person name="Galik B."/>
            <person name="Wang N."/>
            <person name="Ito T."/>
            <person name="Mochizuki T."/>
            <person name="Akimcheva S."/>
            <person name="Bowman J."/>
            <person name="Cognat V."/>
            <person name="Drouard L."/>
            <person name="Ekker H."/>
            <person name="Houng S."/>
            <person name="Kohchi T."/>
            <person name="Lin S."/>
            <person name="Liu L.D."/>
            <person name="Nakamura Y."/>
            <person name="Valeeva L.R."/>
            <person name="Shakirov E.V."/>
            <person name="Shippen D.E."/>
            <person name="Wei W."/>
            <person name="Yagura M."/>
            <person name="Yamaoka S."/>
            <person name="Yamato K.T."/>
            <person name="Liu C."/>
            <person name="Berger F."/>
        </authorList>
    </citation>
    <scope>NUCLEOTIDE SEQUENCE [LARGE SCALE GENOMIC DNA]</scope>
    <source>
        <strain evidence="8">Tak-1</strain>
    </source>
</reference>
<evidence type="ECO:0000259" key="6">
    <source>
        <dbReference type="Pfam" id="PF08170"/>
    </source>
</evidence>
<feature type="region of interest" description="Disordered" evidence="4">
    <location>
        <begin position="422"/>
        <end position="467"/>
    </location>
</feature>
<dbReference type="Proteomes" id="UP001162541">
    <property type="component" value="Chromosome 3"/>
</dbReference>